<dbReference type="EMBL" id="CM046397">
    <property type="protein sequence ID" value="KAI8536054.1"/>
    <property type="molecule type" value="Genomic_DNA"/>
</dbReference>
<proteinExistence type="predicted"/>
<dbReference type="Proteomes" id="UP001062846">
    <property type="component" value="Chromosome 10"/>
</dbReference>
<evidence type="ECO:0000313" key="1">
    <source>
        <dbReference type="EMBL" id="KAI8536054.1"/>
    </source>
</evidence>
<reference evidence="1" key="1">
    <citation type="submission" date="2022-02" db="EMBL/GenBank/DDBJ databases">
        <title>Plant Genome Project.</title>
        <authorList>
            <person name="Zhang R.-G."/>
        </authorList>
    </citation>
    <scope>NUCLEOTIDE SEQUENCE</scope>
    <source>
        <strain evidence="1">AT1</strain>
    </source>
</reference>
<protein>
    <submittedName>
        <fullName evidence="1">Uncharacterized protein</fullName>
    </submittedName>
</protein>
<evidence type="ECO:0000313" key="2">
    <source>
        <dbReference type="Proteomes" id="UP001062846"/>
    </source>
</evidence>
<name>A0ACC0M581_RHOML</name>
<keyword evidence="2" id="KW-1185">Reference proteome</keyword>
<gene>
    <name evidence="1" type="ORF">RHMOL_Rhmol10G0226200</name>
</gene>
<sequence>MVQAISFNSILYHSPPQSSIEGFQLAKRIFIQQVELIKKLDDILMEALDNKPSERDESTNDVQNKSSGEQSESDKSDEGSESDKSEGVKKVTKMTRVKKVNKWMGVKKEKEMRVGDIPIYTPEHVTIHDIAQACIYGHVDERLGGQNEQGEEEFDQQNKGEVDKEKEMNEWMNKLVLKVKNLPLSDIPMFMYTRLWVLCPEVYGALDEGQFNTSQLKDLEENDLQKRLLVWFVLSPLNS</sequence>
<organism evidence="1 2">
    <name type="scientific">Rhododendron molle</name>
    <name type="common">Chinese azalea</name>
    <name type="synonym">Azalea mollis</name>
    <dbReference type="NCBI Taxonomy" id="49168"/>
    <lineage>
        <taxon>Eukaryota</taxon>
        <taxon>Viridiplantae</taxon>
        <taxon>Streptophyta</taxon>
        <taxon>Embryophyta</taxon>
        <taxon>Tracheophyta</taxon>
        <taxon>Spermatophyta</taxon>
        <taxon>Magnoliopsida</taxon>
        <taxon>eudicotyledons</taxon>
        <taxon>Gunneridae</taxon>
        <taxon>Pentapetalae</taxon>
        <taxon>asterids</taxon>
        <taxon>Ericales</taxon>
        <taxon>Ericaceae</taxon>
        <taxon>Ericoideae</taxon>
        <taxon>Rhodoreae</taxon>
        <taxon>Rhododendron</taxon>
    </lineage>
</organism>
<accession>A0ACC0M581</accession>
<comment type="caution">
    <text evidence="1">The sequence shown here is derived from an EMBL/GenBank/DDBJ whole genome shotgun (WGS) entry which is preliminary data.</text>
</comment>